<keyword evidence="8" id="KW-1185">Reference proteome</keyword>
<dbReference type="PROSITE" id="PS51194">
    <property type="entry name" value="HELICASE_CTER"/>
    <property type="match status" value="1"/>
</dbReference>
<evidence type="ECO:0000259" key="6">
    <source>
        <dbReference type="PROSITE" id="PS51194"/>
    </source>
</evidence>
<dbReference type="RefSeq" id="WP_007413614.1">
    <property type="nucleotide sequence ID" value="NZ_ABOX02000005.1"/>
</dbReference>
<accession>B9XCR6</accession>
<dbReference type="Pfam" id="PF04434">
    <property type="entry name" value="SWIM"/>
    <property type="match status" value="1"/>
</dbReference>
<dbReference type="Gene3D" id="3.40.50.300">
    <property type="entry name" value="P-loop containing nucleotide triphosphate hydrolases"/>
    <property type="match status" value="1"/>
</dbReference>
<dbReference type="OrthoDB" id="9760715at2"/>
<dbReference type="InterPro" id="IPR000330">
    <property type="entry name" value="SNF2_N"/>
</dbReference>
<dbReference type="Gene3D" id="3.40.50.10810">
    <property type="entry name" value="Tandem AAA-ATPase domain"/>
    <property type="match status" value="1"/>
</dbReference>
<keyword evidence="7" id="KW-0808">Transferase</keyword>
<dbReference type="Pfam" id="PF00271">
    <property type="entry name" value="Helicase_C"/>
    <property type="match status" value="1"/>
</dbReference>
<dbReference type="InterPro" id="IPR007527">
    <property type="entry name" value="Znf_SWIM"/>
</dbReference>
<feature type="domain" description="Helicase C-terminal" evidence="6">
    <location>
        <begin position="1017"/>
        <end position="1179"/>
    </location>
</feature>
<dbReference type="GO" id="GO:0005524">
    <property type="term" value="F:ATP binding"/>
    <property type="evidence" value="ECO:0007669"/>
    <property type="project" value="InterPro"/>
</dbReference>
<organism evidence="7 8">
    <name type="scientific">Pedosphaera parvula (strain Ellin514)</name>
    <dbReference type="NCBI Taxonomy" id="320771"/>
    <lineage>
        <taxon>Bacteria</taxon>
        <taxon>Pseudomonadati</taxon>
        <taxon>Verrucomicrobiota</taxon>
        <taxon>Pedosphaerae</taxon>
        <taxon>Pedosphaerales</taxon>
        <taxon>Pedosphaeraceae</taxon>
        <taxon>Pedosphaera</taxon>
    </lineage>
</organism>
<comment type="caution">
    <text evidence="7">The sequence shown here is derived from an EMBL/GenBank/DDBJ whole genome shotgun (WGS) entry which is preliminary data.</text>
</comment>
<evidence type="ECO:0000256" key="3">
    <source>
        <dbReference type="SAM" id="MobiDB-lite"/>
    </source>
</evidence>
<name>B9XCR6_PEDPL</name>
<dbReference type="InterPro" id="IPR014001">
    <property type="entry name" value="Helicase_ATP-bd"/>
</dbReference>
<evidence type="ECO:0000313" key="7">
    <source>
        <dbReference type="EMBL" id="EEF62262.1"/>
    </source>
</evidence>
<dbReference type="STRING" id="320771.Cflav_PD4897"/>
<keyword evidence="7" id="KW-0418">Kinase</keyword>
<evidence type="ECO:0000313" key="8">
    <source>
        <dbReference type="Proteomes" id="UP000003688"/>
    </source>
</evidence>
<dbReference type="InterPro" id="IPR038718">
    <property type="entry name" value="SNF2-like_sf"/>
</dbReference>
<evidence type="ECO:0000259" key="5">
    <source>
        <dbReference type="PROSITE" id="PS51192"/>
    </source>
</evidence>
<sequence length="1184" mass="134051">MPTLVLPSTAVQASEFMHSLPSNAQARGERYFVQDRIPAIRQTSPNEFSATIEGSQIYRVTLWFDAQAGWDADCSCPIGFDCKHIYAAMRALLAEYSSPSMHQLSDGSAPSTASKPSSKPKPSSGNFADDVKRALNRALKAEEKSFLKRLDRIYKECTRYGNISQWHFEQLGLKLKVNGWGPLHIWPSFPNTLREFWLYVANAVQEQGSSVPAFLQPVTNLDEIRQKLQSWRREQEIEQWKQTLDQSLSWSAPAVATKTNPCQLRVRFTEQAAVLEWKLPGRENFEAVKAAQARTLQGELQNGRTVLAPELEWLWETFSSRLDFGSRPELPYSDASPLKKLGRLFRMPEFNDLLVNTEGQPFERPDATLRWRFDSPADTSGDYRFYLERTDGLPMPPVLCEIEGRPALFVTRAAVFRGPSTESDILAPNRDNLIPAPALESRSGAMLLHSLNLEMPPRLRERVRTIPLHLAITCALAESYPGSNSEICTIQIQAQSPDGKAVEIWNGNSWLNAQSQVLHSSKKAKNEAITLFDRSSLYDASSLLTAFDARWESYAGLWSIRVTKKFPEQFAVWLKSLPSEIKIELKGELASLAQDAIAGRVRLDVAEAEMDWFDLRVVLDVTDTTLTQEELNLLLNARGGYVRLQGKGWRKLHFNLDAEEDEQLARLGLNPRELTAAPQRLHALQLAEHSAKKFLPEEQFENVQRRAGEIKARVTLALPESIQATLRPYQQEGFHFLAYLAENRFGGILADDMGLGKTLQTLSWLQWLRGSGKAQITPSLVVCPKSVMDNWCAEAARFAPGLKVKVWTASSLDQLLRSLNEADLHVMNYSQLRLIGESLAPVNWLAVILDEGQYIKNPNSQTAQVARALKAQHRLVLSGTPIENRLLDLWSLMNFAMPGILGSRTQFARLYDAKEDPFARRRLSARVRPFLLRRTKSQVAKDLPDRIEEDLYCEMEGEQKTLYRAELKRAQQMLLRVKTQKEFAKERFHFLTSLLRLRQISCHPRLVKPESRASSAKVDALFEQLEPLVEEGQKVLVFSQFVDMLDILRTDIEAKGWPLFYLAGDTENRGELVQRFQATEGAAVFLISLKAGGFGLNLTAASYVVLFDPWWNPAVENQAIDRTHRIGQSRNVIAYRLLIKESIEEKIRQLQKQKSSLADDVLGEEKFAQSLTMQDLEFLLSDAP</sequence>
<reference evidence="7 8" key="1">
    <citation type="journal article" date="2011" name="J. Bacteriol.">
        <title>Genome sequence of 'Pedosphaera parvula' Ellin514, an aerobic Verrucomicrobial isolate from pasture soil.</title>
        <authorList>
            <person name="Kant R."/>
            <person name="van Passel M.W."/>
            <person name="Sangwan P."/>
            <person name="Palva A."/>
            <person name="Lucas S."/>
            <person name="Copeland A."/>
            <person name="Lapidus A."/>
            <person name="Glavina Del Rio T."/>
            <person name="Dalin E."/>
            <person name="Tice H."/>
            <person name="Bruce D."/>
            <person name="Goodwin L."/>
            <person name="Pitluck S."/>
            <person name="Chertkov O."/>
            <person name="Larimer F.W."/>
            <person name="Land M.L."/>
            <person name="Hauser L."/>
            <person name="Brettin T.S."/>
            <person name="Detter J.C."/>
            <person name="Han S."/>
            <person name="de Vos W.M."/>
            <person name="Janssen P.H."/>
            <person name="Smidt H."/>
        </authorList>
    </citation>
    <scope>NUCLEOTIDE SEQUENCE [LARGE SCALE GENOMIC DNA]</scope>
    <source>
        <strain evidence="7 8">Ellin514</strain>
    </source>
</reference>
<dbReference type="InterPro" id="IPR001650">
    <property type="entry name" value="Helicase_C-like"/>
</dbReference>
<dbReference type="Pfam" id="PF00176">
    <property type="entry name" value="SNF2-rel_dom"/>
    <property type="match status" value="1"/>
</dbReference>
<dbReference type="Proteomes" id="UP000003688">
    <property type="component" value="Unassembled WGS sequence"/>
</dbReference>
<dbReference type="PROSITE" id="PS50966">
    <property type="entry name" value="ZF_SWIM"/>
    <property type="match status" value="1"/>
</dbReference>
<dbReference type="InterPro" id="IPR049730">
    <property type="entry name" value="SNF2/RAD54-like_C"/>
</dbReference>
<feature type="compositionally biased region" description="Low complexity" evidence="3">
    <location>
        <begin position="108"/>
        <end position="124"/>
    </location>
</feature>
<dbReference type="GO" id="GO:0016787">
    <property type="term" value="F:hydrolase activity"/>
    <property type="evidence" value="ECO:0007669"/>
    <property type="project" value="UniProtKB-KW"/>
</dbReference>
<dbReference type="PANTHER" id="PTHR10799">
    <property type="entry name" value="SNF2/RAD54 HELICASE FAMILY"/>
    <property type="match status" value="1"/>
</dbReference>
<keyword evidence="2" id="KW-0479">Metal-binding</keyword>
<feature type="domain" description="Helicase ATP-binding" evidence="5">
    <location>
        <begin position="738"/>
        <end position="899"/>
    </location>
</feature>
<evidence type="ECO:0000256" key="1">
    <source>
        <dbReference type="ARBA" id="ARBA00022801"/>
    </source>
</evidence>
<dbReference type="GO" id="GO:0008270">
    <property type="term" value="F:zinc ion binding"/>
    <property type="evidence" value="ECO:0007669"/>
    <property type="project" value="UniProtKB-KW"/>
</dbReference>
<keyword evidence="2" id="KW-0862">Zinc</keyword>
<dbReference type="GO" id="GO:0004674">
    <property type="term" value="F:protein serine/threonine kinase activity"/>
    <property type="evidence" value="ECO:0007669"/>
    <property type="project" value="UniProtKB-KW"/>
</dbReference>
<dbReference type="InterPro" id="IPR027417">
    <property type="entry name" value="P-loop_NTPase"/>
</dbReference>
<gene>
    <name evidence="7" type="ORF">Cflav_PD4897</name>
</gene>
<evidence type="ECO:0000256" key="2">
    <source>
        <dbReference type="PROSITE-ProRule" id="PRU00325"/>
    </source>
</evidence>
<keyword evidence="7" id="KW-0723">Serine/threonine-protein kinase</keyword>
<dbReference type="EMBL" id="ABOX02000005">
    <property type="protein sequence ID" value="EEF62262.1"/>
    <property type="molecule type" value="Genomic_DNA"/>
</dbReference>
<proteinExistence type="predicted"/>
<dbReference type="AlphaFoldDB" id="B9XCR6"/>
<protein>
    <submittedName>
        <fullName evidence="7">Non-specific serine/threonine protein kinase</fullName>
        <ecNumber evidence="7">2.7.11.1</ecNumber>
    </submittedName>
</protein>
<keyword evidence="1" id="KW-0378">Hydrolase</keyword>
<dbReference type="SUPFAM" id="SSF52540">
    <property type="entry name" value="P-loop containing nucleoside triphosphate hydrolases"/>
    <property type="match status" value="2"/>
</dbReference>
<dbReference type="SMART" id="SM00487">
    <property type="entry name" value="DEXDc"/>
    <property type="match status" value="1"/>
</dbReference>
<dbReference type="SMART" id="SM00490">
    <property type="entry name" value="HELICc"/>
    <property type="match status" value="1"/>
</dbReference>
<feature type="domain" description="SWIM-type" evidence="4">
    <location>
        <begin position="58"/>
        <end position="93"/>
    </location>
</feature>
<dbReference type="EC" id="2.7.11.1" evidence="7"/>
<feature type="region of interest" description="Disordered" evidence="3">
    <location>
        <begin position="103"/>
        <end position="128"/>
    </location>
</feature>
<keyword evidence="2" id="KW-0863">Zinc-finger</keyword>
<dbReference type="CDD" id="cd18793">
    <property type="entry name" value="SF2_C_SNF"/>
    <property type="match status" value="1"/>
</dbReference>
<dbReference type="PROSITE" id="PS51192">
    <property type="entry name" value="HELICASE_ATP_BIND_1"/>
    <property type="match status" value="1"/>
</dbReference>
<evidence type="ECO:0000259" key="4">
    <source>
        <dbReference type="PROSITE" id="PS50966"/>
    </source>
</evidence>